<reference evidence="15 16" key="1">
    <citation type="journal article" date="2011" name="Int. J. Syst. Evol. Microbiol.">
        <title>Zhongshania antarctica gen. nov., sp. nov. and Zhongshania guokunii sp. nov., gammaproteobacteria respectively isolated from coastal attached (fast) ice and surface seawater of the Antarctic.</title>
        <authorList>
            <person name="Li H.J."/>
            <person name="Zhang X.Y."/>
            <person name="Chen C.X."/>
            <person name="Zhang Y.J."/>
            <person name="Gao Z.M."/>
            <person name="Yu Y."/>
            <person name="Chen X.L."/>
            <person name="Chen B."/>
            <person name="Zhang Y.Z."/>
        </authorList>
    </citation>
    <scope>NUCLEOTIDE SEQUENCE [LARGE SCALE GENOMIC DNA]</scope>
    <source>
        <strain evidence="15 16">ZS6-22T</strain>
    </source>
</reference>
<comment type="similarity">
    <text evidence="11 12">Belongs to the TonB-dependent receptor family.</text>
</comment>
<keyword evidence="5 11" id="KW-0812">Transmembrane</keyword>
<evidence type="ECO:0000256" key="12">
    <source>
        <dbReference type="RuleBase" id="RU003357"/>
    </source>
</evidence>
<feature type="domain" description="TonB-dependent receptor plug" evidence="14">
    <location>
        <begin position="71"/>
        <end position="183"/>
    </location>
</feature>
<evidence type="ECO:0000256" key="3">
    <source>
        <dbReference type="ARBA" id="ARBA00022452"/>
    </source>
</evidence>
<dbReference type="PROSITE" id="PS52016">
    <property type="entry name" value="TONB_DEPENDENT_REC_3"/>
    <property type="match status" value="1"/>
</dbReference>
<evidence type="ECO:0000256" key="10">
    <source>
        <dbReference type="ARBA" id="ARBA00023237"/>
    </source>
</evidence>
<dbReference type="PANTHER" id="PTHR32552:SF81">
    <property type="entry name" value="TONB-DEPENDENT OUTER MEMBRANE RECEPTOR"/>
    <property type="match status" value="1"/>
</dbReference>
<evidence type="ECO:0000313" key="16">
    <source>
        <dbReference type="Proteomes" id="UP001557485"/>
    </source>
</evidence>
<evidence type="ECO:0000256" key="7">
    <source>
        <dbReference type="ARBA" id="ARBA00023065"/>
    </source>
</evidence>
<dbReference type="EMBL" id="JBFRYA010000004">
    <property type="protein sequence ID" value="MEX1668541.1"/>
    <property type="molecule type" value="Genomic_DNA"/>
</dbReference>
<dbReference type="Pfam" id="PF00593">
    <property type="entry name" value="TonB_dep_Rec_b-barrel"/>
    <property type="match status" value="1"/>
</dbReference>
<evidence type="ECO:0000313" key="15">
    <source>
        <dbReference type="EMBL" id="MEX1668541.1"/>
    </source>
</evidence>
<dbReference type="InterPro" id="IPR012910">
    <property type="entry name" value="Plug_dom"/>
</dbReference>
<evidence type="ECO:0000256" key="9">
    <source>
        <dbReference type="ARBA" id="ARBA00023136"/>
    </source>
</evidence>
<comment type="subcellular location">
    <subcellularLocation>
        <location evidence="1 11">Cell outer membrane</location>
        <topology evidence="1 11">Multi-pass membrane protein</topology>
    </subcellularLocation>
</comment>
<feature type="domain" description="TonB-dependent receptor-like beta-barrel" evidence="13">
    <location>
        <begin position="269"/>
        <end position="730"/>
    </location>
</feature>
<dbReference type="SUPFAM" id="SSF56935">
    <property type="entry name" value="Porins"/>
    <property type="match status" value="1"/>
</dbReference>
<evidence type="ECO:0000256" key="6">
    <source>
        <dbReference type="ARBA" id="ARBA00023004"/>
    </source>
</evidence>
<keyword evidence="15" id="KW-0675">Receptor</keyword>
<accession>A0ABV3U3X3</accession>
<dbReference type="RefSeq" id="WP_368380826.1">
    <property type="nucleotide sequence ID" value="NZ_JBFRYA010000004.1"/>
</dbReference>
<keyword evidence="4" id="KW-0410">Iron transport</keyword>
<evidence type="ECO:0000256" key="8">
    <source>
        <dbReference type="ARBA" id="ARBA00023077"/>
    </source>
</evidence>
<keyword evidence="3 11" id="KW-1134">Transmembrane beta strand</keyword>
<keyword evidence="6" id="KW-0408">Iron</keyword>
<evidence type="ECO:0000256" key="11">
    <source>
        <dbReference type="PROSITE-ProRule" id="PRU01360"/>
    </source>
</evidence>
<dbReference type="Gene3D" id="2.40.170.20">
    <property type="entry name" value="TonB-dependent receptor, beta-barrel domain"/>
    <property type="match status" value="1"/>
</dbReference>
<dbReference type="InterPro" id="IPR036942">
    <property type="entry name" value="Beta-barrel_TonB_sf"/>
</dbReference>
<gene>
    <name evidence="15" type="ORF">AB4876_06440</name>
</gene>
<keyword evidence="8 12" id="KW-0798">TonB box</keyword>
<keyword evidence="7" id="KW-0406">Ion transport</keyword>
<comment type="caution">
    <text evidence="15">The sequence shown here is derived from an EMBL/GenBank/DDBJ whole genome shotgun (WGS) entry which is preliminary data.</text>
</comment>
<keyword evidence="10 11" id="KW-0998">Cell outer membrane</keyword>
<name>A0ABV3U3X3_9GAMM</name>
<keyword evidence="2 11" id="KW-0813">Transport</keyword>
<keyword evidence="16" id="KW-1185">Reference proteome</keyword>
<dbReference type="InterPro" id="IPR000531">
    <property type="entry name" value="Beta-barrel_TonB"/>
</dbReference>
<evidence type="ECO:0000256" key="5">
    <source>
        <dbReference type="ARBA" id="ARBA00022692"/>
    </source>
</evidence>
<evidence type="ECO:0000256" key="2">
    <source>
        <dbReference type="ARBA" id="ARBA00022448"/>
    </source>
</evidence>
<dbReference type="Pfam" id="PF07715">
    <property type="entry name" value="Plug"/>
    <property type="match status" value="1"/>
</dbReference>
<protein>
    <submittedName>
        <fullName evidence="15">TonB-dependent receptor</fullName>
    </submittedName>
</protein>
<dbReference type="Proteomes" id="UP001557485">
    <property type="component" value="Unassembled WGS sequence"/>
</dbReference>
<dbReference type="PANTHER" id="PTHR32552">
    <property type="entry name" value="FERRICHROME IRON RECEPTOR-RELATED"/>
    <property type="match status" value="1"/>
</dbReference>
<evidence type="ECO:0000256" key="1">
    <source>
        <dbReference type="ARBA" id="ARBA00004571"/>
    </source>
</evidence>
<evidence type="ECO:0000259" key="14">
    <source>
        <dbReference type="Pfam" id="PF07715"/>
    </source>
</evidence>
<proteinExistence type="inferred from homology"/>
<evidence type="ECO:0000256" key="4">
    <source>
        <dbReference type="ARBA" id="ARBA00022496"/>
    </source>
</evidence>
<keyword evidence="9 11" id="KW-0472">Membrane</keyword>
<sequence>MKRNKKHLIAVSMKPSLPCIPLSLAIIFAMPLPLLAQNAVDPEPASNSTRKPRTTILEEVIVSATKRDADLRDIPLSIDAFTGESLRDIGAANIESIARFSPGVSVSPGLDPEAAQVIIRGVSTDTFFTFFTRTFGMFYEDVSMVNPSILGPQPNIDPYDMKTVEILKGPQGTLFGGSALAGAIRYVPNKPDFEEAYGQLAAATTEHARSDGMSHRYDVMANVPLGEKFAARVVASKTARPGYIKDLRSGRDDINSSQSEQVRGLLSWRATESFTLNYSGIRRETHQDDGAFANTIGEPTHSQRFFPDELDSRTDIHTLTADWSFNSFDVVAIAANMTKDYPQRLDYSQFFGTATLGVGTYGDTFINSDQPSAELRIVSNEPTESNWWILNDWSYVAGLFYIYSDQFLALNIGTELTGDLLRLRGNVEAEEYATFVDVTRGLGEHWELGLGGRFFRQSTDADIETTLLPVAELPLIGEIGSNLPPLLGSLGGLTQGSLGRDVGRVAETVFNPKLTLKWAHSDSLSIFASAVKGFRYAGANQNPTRDPKVPLFFKSDNIWNYELGMRTEWFEGAVQFDVTAFYLEWTDMQVQQREYTGAFAYTTNVGGAENTGVEFGLNTLLPGGFAIKLNGSYVDAHTTTFFDDFQGPAEAGTELPGSPPVSGSIMVAWLGNLGPAEIVSTVNYTYQNRNYNNLAQTYEHPPMKLLGASINFRFPELWGEPSINLVGNNLTNEFEPGVVFDTPNTGGLLTIYNPPRSVSLGIEFNLH</sequence>
<organism evidence="15 16">
    <name type="scientific">Zhongshania guokunii</name>
    <dbReference type="NCBI Taxonomy" id="641783"/>
    <lineage>
        <taxon>Bacteria</taxon>
        <taxon>Pseudomonadati</taxon>
        <taxon>Pseudomonadota</taxon>
        <taxon>Gammaproteobacteria</taxon>
        <taxon>Cellvibrionales</taxon>
        <taxon>Spongiibacteraceae</taxon>
        <taxon>Zhongshania</taxon>
    </lineage>
</organism>
<evidence type="ECO:0000259" key="13">
    <source>
        <dbReference type="Pfam" id="PF00593"/>
    </source>
</evidence>
<dbReference type="InterPro" id="IPR039426">
    <property type="entry name" value="TonB-dep_rcpt-like"/>
</dbReference>